<feature type="transmembrane region" description="Helical" evidence="6">
    <location>
        <begin position="46"/>
        <end position="64"/>
    </location>
</feature>
<dbReference type="InterPro" id="IPR051791">
    <property type="entry name" value="Pra-immunoreactive"/>
</dbReference>
<dbReference type="Pfam" id="PF06271">
    <property type="entry name" value="RDD"/>
    <property type="match status" value="1"/>
</dbReference>
<sequence>MVRPAGFWIRLGATLLDGLIVSTPLGLIISFLFYQDFQTNHPLNNLTLLYDLITPVLWSGYVVGKRIVGIRIVKVDGSNVTIWTMLLRIVVAGLVYVVTLGIGVIVSAIMVGVRDDKRSIHDFIAGTYVTYAKPGEMKPVEL</sequence>
<evidence type="ECO:0000313" key="8">
    <source>
        <dbReference type="EMBL" id="RDI45771.1"/>
    </source>
</evidence>
<dbReference type="InterPro" id="IPR010432">
    <property type="entry name" value="RDD"/>
</dbReference>
<name>A0A370GQI9_9BACI</name>
<dbReference type="AlphaFoldDB" id="A0A370GQI9"/>
<feature type="transmembrane region" description="Helical" evidence="6">
    <location>
        <begin position="85"/>
        <end position="113"/>
    </location>
</feature>
<dbReference type="OrthoDB" id="1787043at2"/>
<comment type="subcellular location">
    <subcellularLocation>
        <location evidence="1">Cell membrane</location>
        <topology evidence="1">Multi-pass membrane protein</topology>
    </subcellularLocation>
</comment>
<keyword evidence="5 6" id="KW-0472">Membrane</keyword>
<dbReference type="GO" id="GO:0005886">
    <property type="term" value="C:plasma membrane"/>
    <property type="evidence" value="ECO:0007669"/>
    <property type="project" value="UniProtKB-SubCell"/>
</dbReference>
<evidence type="ECO:0000256" key="5">
    <source>
        <dbReference type="ARBA" id="ARBA00023136"/>
    </source>
</evidence>
<protein>
    <submittedName>
        <fullName evidence="8">Putative RDD family membrane protein YckC</fullName>
    </submittedName>
</protein>
<gene>
    <name evidence="8" type="ORF">DFR59_102405</name>
</gene>
<evidence type="ECO:0000313" key="9">
    <source>
        <dbReference type="Proteomes" id="UP000255326"/>
    </source>
</evidence>
<dbReference type="Proteomes" id="UP000255326">
    <property type="component" value="Unassembled WGS sequence"/>
</dbReference>
<reference evidence="8 9" key="1">
    <citation type="submission" date="2018-07" db="EMBL/GenBank/DDBJ databases">
        <title>Genomic Encyclopedia of Type Strains, Phase IV (KMG-IV): sequencing the most valuable type-strain genomes for metagenomic binning, comparative biology and taxonomic classification.</title>
        <authorList>
            <person name="Goeker M."/>
        </authorList>
    </citation>
    <scope>NUCLEOTIDE SEQUENCE [LARGE SCALE GENOMIC DNA]</scope>
    <source>
        <strain evidence="8 9">DSM 25281</strain>
    </source>
</reference>
<keyword evidence="2" id="KW-1003">Cell membrane</keyword>
<keyword evidence="4 6" id="KW-1133">Transmembrane helix</keyword>
<accession>A0A370GQI9</accession>
<dbReference type="EMBL" id="QQAY01000002">
    <property type="protein sequence ID" value="RDI45771.1"/>
    <property type="molecule type" value="Genomic_DNA"/>
</dbReference>
<evidence type="ECO:0000256" key="4">
    <source>
        <dbReference type="ARBA" id="ARBA00022989"/>
    </source>
</evidence>
<evidence type="ECO:0000256" key="3">
    <source>
        <dbReference type="ARBA" id="ARBA00022692"/>
    </source>
</evidence>
<feature type="domain" description="RDD" evidence="7">
    <location>
        <begin position="4"/>
        <end position="126"/>
    </location>
</feature>
<dbReference type="PANTHER" id="PTHR36115">
    <property type="entry name" value="PROLINE-RICH ANTIGEN HOMOLOG-RELATED"/>
    <property type="match status" value="1"/>
</dbReference>
<evidence type="ECO:0000256" key="2">
    <source>
        <dbReference type="ARBA" id="ARBA00022475"/>
    </source>
</evidence>
<dbReference type="PANTHER" id="PTHR36115:SF9">
    <property type="entry name" value="LMO1584 PROTEIN"/>
    <property type="match status" value="1"/>
</dbReference>
<feature type="transmembrane region" description="Helical" evidence="6">
    <location>
        <begin position="7"/>
        <end position="34"/>
    </location>
</feature>
<comment type="caution">
    <text evidence="8">The sequence shown here is derived from an EMBL/GenBank/DDBJ whole genome shotgun (WGS) entry which is preliminary data.</text>
</comment>
<keyword evidence="3 6" id="KW-0812">Transmembrane</keyword>
<dbReference type="RefSeq" id="WP_114744585.1">
    <property type="nucleotide sequence ID" value="NZ_QQAY01000002.1"/>
</dbReference>
<evidence type="ECO:0000256" key="6">
    <source>
        <dbReference type="SAM" id="Phobius"/>
    </source>
</evidence>
<proteinExistence type="predicted"/>
<evidence type="ECO:0000259" key="7">
    <source>
        <dbReference type="Pfam" id="PF06271"/>
    </source>
</evidence>
<keyword evidence="9" id="KW-1185">Reference proteome</keyword>
<organism evidence="8 9">
    <name type="scientific">Falsibacillus pallidus</name>
    <dbReference type="NCBI Taxonomy" id="493781"/>
    <lineage>
        <taxon>Bacteria</taxon>
        <taxon>Bacillati</taxon>
        <taxon>Bacillota</taxon>
        <taxon>Bacilli</taxon>
        <taxon>Bacillales</taxon>
        <taxon>Bacillaceae</taxon>
        <taxon>Falsibacillus</taxon>
    </lineage>
</organism>
<evidence type="ECO:0000256" key="1">
    <source>
        <dbReference type="ARBA" id="ARBA00004651"/>
    </source>
</evidence>